<feature type="disulfide bond" evidence="2">
    <location>
        <begin position="24"/>
        <end position="38"/>
    </location>
</feature>
<evidence type="ECO:0000256" key="1">
    <source>
        <dbReference type="ARBA" id="ARBA00022669"/>
    </source>
</evidence>
<feature type="non-terminal residue" evidence="4">
    <location>
        <position position="1"/>
    </location>
</feature>
<dbReference type="PROSITE" id="PS50941">
    <property type="entry name" value="CHIT_BIND_I_2"/>
    <property type="match status" value="1"/>
</dbReference>
<proteinExistence type="predicted"/>
<evidence type="ECO:0000256" key="2">
    <source>
        <dbReference type="PROSITE-ProRule" id="PRU00261"/>
    </source>
</evidence>
<organism evidence="4 5">
    <name type="scientific">Rotaria socialis</name>
    <dbReference type="NCBI Taxonomy" id="392032"/>
    <lineage>
        <taxon>Eukaryota</taxon>
        <taxon>Metazoa</taxon>
        <taxon>Spiralia</taxon>
        <taxon>Gnathifera</taxon>
        <taxon>Rotifera</taxon>
        <taxon>Eurotatoria</taxon>
        <taxon>Bdelloidea</taxon>
        <taxon>Philodinida</taxon>
        <taxon>Philodinidae</taxon>
        <taxon>Rotaria</taxon>
    </lineage>
</organism>
<dbReference type="GO" id="GO:0008061">
    <property type="term" value="F:chitin binding"/>
    <property type="evidence" value="ECO:0007669"/>
    <property type="project" value="UniProtKB-UniRule"/>
</dbReference>
<feature type="domain" description="Chitin-binding type-1" evidence="3">
    <location>
        <begin position="1"/>
        <end position="57"/>
    </location>
</feature>
<dbReference type="SMART" id="SM00270">
    <property type="entry name" value="ChtBD1"/>
    <property type="match status" value="1"/>
</dbReference>
<evidence type="ECO:0000313" key="5">
    <source>
        <dbReference type="Proteomes" id="UP000663848"/>
    </source>
</evidence>
<dbReference type="SUPFAM" id="SSF57016">
    <property type="entry name" value="Plant lectins/antimicrobial peptides"/>
    <property type="match status" value="1"/>
</dbReference>
<dbReference type="AlphaFoldDB" id="A0A822CRY2"/>
<dbReference type="InterPro" id="IPR036861">
    <property type="entry name" value="Endochitinase-like_sf"/>
</dbReference>
<comment type="caution">
    <text evidence="2">Lacks conserved residue(s) required for the propagation of feature annotation.</text>
</comment>
<evidence type="ECO:0000259" key="3">
    <source>
        <dbReference type="PROSITE" id="PS50941"/>
    </source>
</evidence>
<dbReference type="InterPro" id="IPR001002">
    <property type="entry name" value="Chitin-bd_1"/>
</dbReference>
<dbReference type="Gene3D" id="3.30.60.10">
    <property type="entry name" value="Endochitinase-like"/>
    <property type="match status" value="1"/>
</dbReference>
<dbReference type="EMBL" id="CAJOBR010050761">
    <property type="protein sequence ID" value="CAF5050145.1"/>
    <property type="molecule type" value="Genomic_DNA"/>
</dbReference>
<feature type="disulfide bond" evidence="2">
    <location>
        <begin position="19"/>
        <end position="31"/>
    </location>
</feature>
<dbReference type="Proteomes" id="UP000663848">
    <property type="component" value="Unassembled WGS sequence"/>
</dbReference>
<comment type="caution">
    <text evidence="4">The sequence shown here is derived from an EMBL/GenBank/DDBJ whole genome shotgun (WGS) entry which is preliminary data.</text>
</comment>
<evidence type="ECO:0000313" key="4">
    <source>
        <dbReference type="EMBL" id="CAF5050145.1"/>
    </source>
</evidence>
<protein>
    <recommendedName>
        <fullName evidence="3">Chitin-binding type-1 domain-containing protein</fullName>
    </recommendedName>
</protein>
<gene>
    <name evidence="4" type="ORF">QYT958_LOCUS41989</name>
</gene>
<sequence length="65" mass="6655">PQHCDNTPLTNGNCKTEGCPPGQCCSRHGFCGATLEHCGNLDPTAGQGNCQQTGCAPGLCCSRFG</sequence>
<accession>A0A822CRY2</accession>
<keyword evidence="1 2" id="KW-0147">Chitin-binding</keyword>
<name>A0A822CRY2_9BILA</name>
<keyword evidence="2" id="KW-1015">Disulfide bond</keyword>
<reference evidence="4" key="1">
    <citation type="submission" date="2021-02" db="EMBL/GenBank/DDBJ databases">
        <authorList>
            <person name="Nowell W R."/>
        </authorList>
    </citation>
    <scope>NUCLEOTIDE SEQUENCE</scope>
</reference>